<dbReference type="AlphaFoldDB" id="A0A918HPV8"/>
<evidence type="ECO:0000313" key="2">
    <source>
        <dbReference type="EMBL" id="GGT92569.1"/>
    </source>
</evidence>
<reference evidence="2" key="2">
    <citation type="submission" date="2020-09" db="EMBL/GenBank/DDBJ databases">
        <authorList>
            <person name="Sun Q."/>
            <person name="Ohkuma M."/>
        </authorList>
    </citation>
    <scope>NUCLEOTIDE SEQUENCE</scope>
    <source>
        <strain evidence="2">JCM 4125</strain>
    </source>
</reference>
<keyword evidence="3" id="KW-1185">Reference proteome</keyword>
<dbReference type="EMBL" id="BMSA01000041">
    <property type="protein sequence ID" value="GGT92569.1"/>
    <property type="molecule type" value="Genomic_DNA"/>
</dbReference>
<reference evidence="2" key="1">
    <citation type="journal article" date="2014" name="Int. J. Syst. Evol. Microbiol.">
        <title>Complete genome sequence of Corynebacterium casei LMG S-19264T (=DSM 44701T), isolated from a smear-ripened cheese.</title>
        <authorList>
            <consortium name="US DOE Joint Genome Institute (JGI-PGF)"/>
            <person name="Walter F."/>
            <person name="Albersmeier A."/>
            <person name="Kalinowski J."/>
            <person name="Ruckert C."/>
        </authorList>
    </citation>
    <scope>NUCLEOTIDE SEQUENCE</scope>
    <source>
        <strain evidence="2">JCM 4125</strain>
    </source>
</reference>
<comment type="caution">
    <text evidence="2">The sequence shown here is derived from an EMBL/GenBank/DDBJ whole genome shotgun (WGS) entry which is preliminary data.</text>
</comment>
<name>A0A918HPV8_9ACTN</name>
<gene>
    <name evidence="2" type="ORF">GCM10010226_83150</name>
</gene>
<feature type="region of interest" description="Disordered" evidence="1">
    <location>
        <begin position="164"/>
        <end position="190"/>
    </location>
</feature>
<proteinExistence type="predicted"/>
<accession>A0A918HPV8</accession>
<organism evidence="2 3">
    <name type="scientific">Streptomyces phaeofaciens</name>
    <dbReference type="NCBI Taxonomy" id="68254"/>
    <lineage>
        <taxon>Bacteria</taxon>
        <taxon>Bacillati</taxon>
        <taxon>Actinomycetota</taxon>
        <taxon>Actinomycetes</taxon>
        <taxon>Kitasatosporales</taxon>
        <taxon>Streptomycetaceae</taxon>
        <taxon>Streptomyces</taxon>
    </lineage>
</organism>
<evidence type="ECO:0000313" key="3">
    <source>
        <dbReference type="Proteomes" id="UP000646776"/>
    </source>
</evidence>
<dbReference type="Proteomes" id="UP000646776">
    <property type="component" value="Unassembled WGS sequence"/>
</dbReference>
<sequence>MHATTPFADPLHVAALRDLVVLHCARSHHCRDVHFGAFARTRTGVVGKLITNFPEQLRREALRETGLHLSGPASPGAFAERLVERSSAVRDHESGRLFRTGIEDSFHKMRALTSTWQLEVIMPEAGRFLRTAAPVRQPSRHRQQIPHPRPLGITQVRAVPGTAFRPVGRVPEPMGETVTPRSARTGPGNHDHATLRQQGPCFSLDSTTASCQEALPSCPTAGQLTRSRTPFEADRAHERIEQGQLDVVEPCGCVGEAEPKHWLPMCQALPCARGFSCALPPRTPCVGFPRG</sequence>
<protein>
    <submittedName>
        <fullName evidence="2">Uncharacterized protein</fullName>
    </submittedName>
</protein>
<evidence type="ECO:0000256" key="1">
    <source>
        <dbReference type="SAM" id="MobiDB-lite"/>
    </source>
</evidence>